<dbReference type="InParanoid" id="F0ZL73"/>
<dbReference type="GeneID" id="10501583"/>
<dbReference type="OrthoDB" id="10566600at2759"/>
<dbReference type="KEGG" id="dpp:DICPUDRAFT_152381"/>
<organism evidence="1 2">
    <name type="scientific">Dictyostelium purpureum</name>
    <name type="common">Slime mold</name>
    <dbReference type="NCBI Taxonomy" id="5786"/>
    <lineage>
        <taxon>Eukaryota</taxon>
        <taxon>Amoebozoa</taxon>
        <taxon>Evosea</taxon>
        <taxon>Eumycetozoa</taxon>
        <taxon>Dictyostelia</taxon>
        <taxon>Dictyosteliales</taxon>
        <taxon>Dictyosteliaceae</taxon>
        <taxon>Dictyostelium</taxon>
    </lineage>
</organism>
<dbReference type="AlphaFoldDB" id="F0ZL73"/>
<evidence type="ECO:0000313" key="2">
    <source>
        <dbReference type="Proteomes" id="UP000001064"/>
    </source>
</evidence>
<dbReference type="RefSeq" id="XP_003288166.1">
    <property type="nucleotide sequence ID" value="XM_003288118.1"/>
</dbReference>
<evidence type="ECO:0000313" key="1">
    <source>
        <dbReference type="EMBL" id="EGC35299.1"/>
    </source>
</evidence>
<reference evidence="2" key="1">
    <citation type="journal article" date="2011" name="Genome Biol.">
        <title>Comparative genomics of the social amoebae Dictyostelium discoideum and Dictyostelium purpureum.</title>
        <authorList>
            <consortium name="US DOE Joint Genome Institute (JGI-PGF)"/>
            <person name="Sucgang R."/>
            <person name="Kuo A."/>
            <person name="Tian X."/>
            <person name="Salerno W."/>
            <person name="Parikh A."/>
            <person name="Feasley C.L."/>
            <person name="Dalin E."/>
            <person name="Tu H."/>
            <person name="Huang E."/>
            <person name="Barry K."/>
            <person name="Lindquist E."/>
            <person name="Shapiro H."/>
            <person name="Bruce D."/>
            <person name="Schmutz J."/>
            <person name="Salamov A."/>
            <person name="Fey P."/>
            <person name="Gaudet P."/>
            <person name="Anjard C."/>
            <person name="Babu M.M."/>
            <person name="Basu S."/>
            <person name="Bushmanova Y."/>
            <person name="van der Wel H."/>
            <person name="Katoh-Kurasawa M."/>
            <person name="Dinh C."/>
            <person name="Coutinho P.M."/>
            <person name="Saito T."/>
            <person name="Elias M."/>
            <person name="Schaap P."/>
            <person name="Kay R.R."/>
            <person name="Henrissat B."/>
            <person name="Eichinger L."/>
            <person name="Rivero F."/>
            <person name="Putnam N.H."/>
            <person name="West C.M."/>
            <person name="Loomis W.F."/>
            <person name="Chisholm R.L."/>
            <person name="Shaulsky G."/>
            <person name="Strassmann J.E."/>
            <person name="Queller D.C."/>
            <person name="Kuspa A."/>
            <person name="Grigoriev I.V."/>
        </authorList>
    </citation>
    <scope>NUCLEOTIDE SEQUENCE [LARGE SCALE GENOMIC DNA]</scope>
    <source>
        <strain evidence="2">QSDP1</strain>
    </source>
</reference>
<sequence length="161" mass="18869">MIIFCDRKLEGRYSSNENGNSTIQVFINHSNINVSLSYSTFFNFLKREDAIRLELKSHPKLLVTETFDSQELCYLSLVTVNIMNIEQQILVRVYCRSSENNSNCVGLDFKKVFGLEIHKQKFTIKETPFLYKKDYLLFELLLKNNNLTRSDLIPIKDLDEL</sequence>
<accession>F0ZL73</accession>
<dbReference type="Proteomes" id="UP000001064">
    <property type="component" value="Unassembled WGS sequence"/>
</dbReference>
<dbReference type="OMA" id="YICLANV"/>
<dbReference type="FunCoup" id="F0ZL73">
    <property type="interactions" value="937"/>
</dbReference>
<dbReference type="eggNOG" id="ENOG502RIFE">
    <property type="taxonomic scope" value="Eukaryota"/>
</dbReference>
<dbReference type="EMBL" id="GL871064">
    <property type="protein sequence ID" value="EGC35299.1"/>
    <property type="molecule type" value="Genomic_DNA"/>
</dbReference>
<protein>
    <submittedName>
        <fullName evidence="1">Uncharacterized protein</fullName>
    </submittedName>
</protein>
<keyword evidence="2" id="KW-1185">Reference proteome</keyword>
<dbReference type="VEuPathDB" id="AmoebaDB:DICPUDRAFT_152381"/>
<proteinExistence type="predicted"/>
<gene>
    <name evidence="1" type="ORF">DICPUDRAFT_152381</name>
</gene>
<name>F0ZL73_DICPU</name>